<dbReference type="GO" id="GO:0009277">
    <property type="term" value="C:fungal-type cell wall"/>
    <property type="evidence" value="ECO:0007669"/>
    <property type="project" value="TreeGrafter"/>
</dbReference>
<evidence type="ECO:0000313" key="3">
    <source>
        <dbReference type="EMBL" id="GJN89713.1"/>
    </source>
</evidence>
<dbReference type="PANTHER" id="PTHR34154:SF10">
    <property type="entry name" value="ASL1-LIKE GLYCOSYL HYDROLASE CATALYTIC DOMAIN-CONTAINING PROTEIN"/>
    <property type="match status" value="1"/>
</dbReference>
<accession>A0AAV5GHV9</accession>
<proteinExistence type="predicted"/>
<evidence type="ECO:0000259" key="2">
    <source>
        <dbReference type="Pfam" id="PF11790"/>
    </source>
</evidence>
<gene>
    <name evidence="3" type="ORF">Rhopal_002700-T1</name>
</gene>
<name>A0AAV5GHV9_9BASI</name>
<organism evidence="3 4">
    <name type="scientific">Rhodotorula paludigena</name>
    <dbReference type="NCBI Taxonomy" id="86838"/>
    <lineage>
        <taxon>Eukaryota</taxon>
        <taxon>Fungi</taxon>
        <taxon>Dikarya</taxon>
        <taxon>Basidiomycota</taxon>
        <taxon>Pucciniomycotina</taxon>
        <taxon>Microbotryomycetes</taxon>
        <taxon>Sporidiobolales</taxon>
        <taxon>Sporidiobolaceae</taxon>
        <taxon>Rhodotorula</taxon>
    </lineage>
</organism>
<comment type="caution">
    <text evidence="3">The sequence shown here is derived from an EMBL/GenBank/DDBJ whole genome shotgun (WGS) entry which is preliminary data.</text>
</comment>
<protein>
    <recommendedName>
        <fullName evidence="2">Asl1-like glycosyl hydrolase catalytic domain-containing protein</fullName>
    </recommendedName>
</protein>
<dbReference type="Pfam" id="PF11790">
    <property type="entry name" value="Glyco_hydro_cc"/>
    <property type="match status" value="1"/>
</dbReference>
<dbReference type="PANTHER" id="PTHR34154">
    <property type="entry name" value="ALKALI-SENSITIVE LINKAGE PROTEIN 1"/>
    <property type="match status" value="1"/>
</dbReference>
<evidence type="ECO:0000313" key="4">
    <source>
        <dbReference type="Proteomes" id="UP001342314"/>
    </source>
</evidence>
<reference evidence="3 4" key="1">
    <citation type="submission" date="2021-12" db="EMBL/GenBank/DDBJ databases">
        <title>High titer production of polyol ester of fatty acids by Rhodotorula paludigena BS15 towards product separation-free biomass refinery.</title>
        <authorList>
            <person name="Mano J."/>
            <person name="Ono H."/>
            <person name="Tanaka T."/>
            <person name="Naito K."/>
            <person name="Sushida H."/>
            <person name="Ike M."/>
            <person name="Tokuyasu K."/>
            <person name="Kitaoka M."/>
        </authorList>
    </citation>
    <scope>NUCLEOTIDE SEQUENCE [LARGE SCALE GENOMIC DNA]</scope>
    <source>
        <strain evidence="3 4">BS15</strain>
    </source>
</reference>
<feature type="region of interest" description="Disordered" evidence="1">
    <location>
        <begin position="1"/>
        <end position="91"/>
    </location>
</feature>
<dbReference type="InterPro" id="IPR017853">
    <property type="entry name" value="GH"/>
</dbReference>
<feature type="compositionally biased region" description="Acidic residues" evidence="1">
    <location>
        <begin position="11"/>
        <end position="33"/>
    </location>
</feature>
<dbReference type="Gene3D" id="3.20.20.80">
    <property type="entry name" value="Glycosidases"/>
    <property type="match status" value="1"/>
</dbReference>
<dbReference type="EMBL" id="BQKY01000005">
    <property type="protein sequence ID" value="GJN89713.1"/>
    <property type="molecule type" value="Genomic_DNA"/>
</dbReference>
<dbReference type="GO" id="GO:0071966">
    <property type="term" value="P:fungal-type cell wall polysaccharide metabolic process"/>
    <property type="evidence" value="ECO:0007669"/>
    <property type="project" value="TreeGrafter"/>
</dbReference>
<evidence type="ECO:0000256" key="1">
    <source>
        <dbReference type="SAM" id="MobiDB-lite"/>
    </source>
</evidence>
<dbReference type="InterPro" id="IPR053183">
    <property type="entry name" value="ASL1"/>
</dbReference>
<dbReference type="Proteomes" id="UP001342314">
    <property type="component" value="Unassembled WGS sequence"/>
</dbReference>
<keyword evidence="4" id="KW-1185">Reference proteome</keyword>
<feature type="domain" description="Asl1-like glycosyl hydrolase catalytic" evidence="2">
    <location>
        <begin position="132"/>
        <end position="296"/>
    </location>
</feature>
<dbReference type="SUPFAM" id="SSF51445">
    <property type="entry name" value="(Trans)glycosidases"/>
    <property type="match status" value="1"/>
</dbReference>
<dbReference type="AlphaFoldDB" id="A0AAV5GHV9"/>
<sequence>MPRSHQRLPWNDEELEEQPARDEGDETTDEDDTASTGSSSDSAGSEDSKDDDAPSKARTLANGQSIAPTTSDGQSGDGEGEQGSNNAAAASTTCKKGVGYNDAKYTEKLDICWGYNWASTGEIKQGAMYIPMLFNEPDLAEQAHMSPSEAAELWKSEIESFSSFAKLVSPAVTNGVKADNGSPMGVPWLQEFMSACDGCTIDAVALHWYDSAENTDYFTAYLTEAQAKLMKPIWLTEFMGTGTPEAQKKFLEFAVPWLDDQDWIERYAAFGCFKDNEVANFIASDDGSLNELGQAYSDAK</sequence>
<feature type="compositionally biased region" description="Low complexity" evidence="1">
    <location>
        <begin position="34"/>
        <end position="45"/>
    </location>
</feature>
<dbReference type="InterPro" id="IPR024655">
    <property type="entry name" value="Asl1_glyco_hydro_catalytic"/>
</dbReference>